<evidence type="ECO:0000313" key="3">
    <source>
        <dbReference type="EMBL" id="KGF56484.1"/>
    </source>
</evidence>
<keyword evidence="1" id="KW-0812">Transmembrane</keyword>
<dbReference type="RefSeq" id="WP_044939596.1">
    <property type="nucleotide sequence ID" value="NZ_KN174162.1"/>
</dbReference>
<keyword evidence="1" id="KW-0472">Membrane</keyword>
<comment type="caution">
    <text evidence="3">The sequence shown here is derived from an EMBL/GenBank/DDBJ whole genome shotgun (WGS) entry which is preliminary data.</text>
</comment>
<accession>A0A096DG37</accession>
<dbReference type="HOGENOM" id="CLU_196605_0_0_9"/>
<dbReference type="PATRIC" id="fig|742738.3.peg.1019"/>
<evidence type="ECO:0000313" key="4">
    <source>
        <dbReference type="Proteomes" id="UP000029585"/>
    </source>
</evidence>
<keyword evidence="4" id="KW-1185">Reference proteome</keyword>
<dbReference type="Pfam" id="PF19701">
    <property type="entry name" value="DUF6199"/>
    <property type="match status" value="1"/>
</dbReference>
<sequence>MDYLGICLLSAAIIVLGIFMVRKPDWCWKLKHALDTEGGEPSKYYLATVKVLGTAMIIIPTVVILVSILSLILAAVGLG</sequence>
<dbReference type="EMBL" id="ADLO01000040">
    <property type="protein sequence ID" value="KGF56484.1"/>
    <property type="molecule type" value="Genomic_DNA"/>
</dbReference>
<evidence type="ECO:0000259" key="2">
    <source>
        <dbReference type="Pfam" id="PF19701"/>
    </source>
</evidence>
<name>A0A096DG37_FLAPL</name>
<dbReference type="AlphaFoldDB" id="A0A096DG37"/>
<feature type="domain" description="DUF6199" evidence="2">
    <location>
        <begin position="11"/>
        <end position="66"/>
    </location>
</feature>
<feature type="transmembrane region" description="Helical" evidence="1">
    <location>
        <begin position="51"/>
        <end position="78"/>
    </location>
</feature>
<proteinExistence type="predicted"/>
<dbReference type="Proteomes" id="UP000029585">
    <property type="component" value="Unassembled WGS sequence"/>
</dbReference>
<keyword evidence="1" id="KW-1133">Transmembrane helix</keyword>
<organism evidence="3 4">
    <name type="scientific">Flavonifractor plautii 1_3_50AFAA</name>
    <dbReference type="NCBI Taxonomy" id="742738"/>
    <lineage>
        <taxon>Bacteria</taxon>
        <taxon>Bacillati</taxon>
        <taxon>Bacillota</taxon>
        <taxon>Clostridia</taxon>
        <taxon>Eubacteriales</taxon>
        <taxon>Oscillospiraceae</taxon>
        <taxon>Flavonifractor</taxon>
    </lineage>
</organism>
<protein>
    <recommendedName>
        <fullName evidence="2">DUF6199 domain-containing protein</fullName>
    </recommendedName>
</protein>
<reference evidence="3 4" key="1">
    <citation type="submission" date="2011-08" db="EMBL/GenBank/DDBJ databases">
        <title>The Genome Sequence of Clostridium orbiscindens 1_3_50AFAA.</title>
        <authorList>
            <consortium name="The Broad Institute Genome Sequencing Platform"/>
            <person name="Earl A."/>
            <person name="Ward D."/>
            <person name="Feldgarden M."/>
            <person name="Gevers D."/>
            <person name="Daigneault M."/>
            <person name="Strauss J."/>
            <person name="Allen-Vercoe E."/>
            <person name="Young S.K."/>
            <person name="Zeng Q."/>
            <person name="Gargeya S."/>
            <person name="Fitzgerald M."/>
            <person name="Haas B."/>
            <person name="Abouelleil A."/>
            <person name="Alvarado L."/>
            <person name="Arachchi H.M."/>
            <person name="Berlin A."/>
            <person name="Brown A."/>
            <person name="Chapman S.B."/>
            <person name="Chen Z."/>
            <person name="Dunbar C."/>
            <person name="Freedman E."/>
            <person name="Gearin G."/>
            <person name="Gellesch M."/>
            <person name="Goldberg J."/>
            <person name="Griggs A."/>
            <person name="Gujja S."/>
            <person name="Heiman D."/>
            <person name="Howarth C."/>
            <person name="Larson L."/>
            <person name="Lui A."/>
            <person name="MacDonald P.J.P."/>
            <person name="Montmayeur A."/>
            <person name="Murphy C."/>
            <person name="Neiman D."/>
            <person name="Pearson M."/>
            <person name="Priest M."/>
            <person name="Roberts A."/>
            <person name="Saif S."/>
            <person name="Shea T."/>
            <person name="Shenoy N."/>
            <person name="Sisk P."/>
            <person name="Stolte C."/>
            <person name="Sykes S."/>
            <person name="Wortman J."/>
            <person name="Nusbaum C."/>
            <person name="Birren B."/>
        </authorList>
    </citation>
    <scope>NUCLEOTIDE SEQUENCE [LARGE SCALE GENOMIC DNA]</scope>
    <source>
        <strain evidence="3 4">1_3_50AFAA</strain>
    </source>
</reference>
<evidence type="ECO:0000256" key="1">
    <source>
        <dbReference type="SAM" id="Phobius"/>
    </source>
</evidence>
<gene>
    <name evidence="3" type="ORF">HMPREF9460_00984</name>
</gene>
<dbReference type="InterPro" id="IPR045679">
    <property type="entry name" value="DUF6199"/>
</dbReference>